<dbReference type="InterPro" id="IPR002110">
    <property type="entry name" value="Ankyrin_rpt"/>
</dbReference>
<dbReference type="Gene3D" id="1.25.40.20">
    <property type="entry name" value="Ankyrin repeat-containing domain"/>
    <property type="match status" value="1"/>
</dbReference>
<name>A0AAD9YVE3_9LECA</name>
<feature type="repeat" description="ANK" evidence="1">
    <location>
        <begin position="718"/>
        <end position="747"/>
    </location>
</feature>
<feature type="region of interest" description="Disordered" evidence="2">
    <location>
        <begin position="940"/>
        <end position="1036"/>
    </location>
</feature>
<dbReference type="PROSITE" id="PS50297">
    <property type="entry name" value="ANK_REP_REGION"/>
    <property type="match status" value="1"/>
</dbReference>
<keyword evidence="1" id="KW-0040">ANK repeat</keyword>
<feature type="region of interest" description="Disordered" evidence="2">
    <location>
        <begin position="381"/>
        <end position="400"/>
    </location>
</feature>
<keyword evidence="4" id="KW-1185">Reference proteome</keyword>
<feature type="compositionally biased region" description="Low complexity" evidence="2">
    <location>
        <begin position="308"/>
        <end position="317"/>
    </location>
</feature>
<feature type="compositionally biased region" description="Basic and acidic residues" evidence="2">
    <location>
        <begin position="389"/>
        <end position="399"/>
    </location>
</feature>
<dbReference type="SUPFAM" id="SSF48403">
    <property type="entry name" value="Ankyrin repeat"/>
    <property type="match status" value="1"/>
</dbReference>
<feature type="compositionally biased region" description="Polar residues" evidence="2">
    <location>
        <begin position="269"/>
        <end position="285"/>
    </location>
</feature>
<dbReference type="SMART" id="SM00248">
    <property type="entry name" value="ANK"/>
    <property type="match status" value="4"/>
</dbReference>
<dbReference type="PANTHER" id="PTHR24118:SF99">
    <property type="entry name" value="POTE ANKYRIN DOMAIN FAMILY MEMBER 3C-RELATED"/>
    <property type="match status" value="1"/>
</dbReference>
<accession>A0AAD9YVE3</accession>
<dbReference type="InterPro" id="IPR036770">
    <property type="entry name" value="Ankyrin_rpt-contain_sf"/>
</dbReference>
<dbReference type="Pfam" id="PF12796">
    <property type="entry name" value="Ank_2"/>
    <property type="match status" value="1"/>
</dbReference>
<proteinExistence type="predicted"/>
<gene>
    <name evidence="3" type="ORF">OEA41_009825</name>
</gene>
<dbReference type="EMBL" id="JASNWA010000011">
    <property type="protein sequence ID" value="KAK3166700.1"/>
    <property type="molecule type" value="Genomic_DNA"/>
</dbReference>
<evidence type="ECO:0000313" key="3">
    <source>
        <dbReference type="EMBL" id="KAK3166700.1"/>
    </source>
</evidence>
<feature type="compositionally biased region" description="Basic and acidic residues" evidence="2">
    <location>
        <begin position="168"/>
        <end position="178"/>
    </location>
</feature>
<evidence type="ECO:0000256" key="1">
    <source>
        <dbReference type="PROSITE-ProRule" id="PRU00023"/>
    </source>
</evidence>
<dbReference type="Proteomes" id="UP001276659">
    <property type="component" value="Unassembled WGS sequence"/>
</dbReference>
<feature type="region of interest" description="Disordered" evidence="2">
    <location>
        <begin position="136"/>
        <end position="178"/>
    </location>
</feature>
<dbReference type="Gene3D" id="3.10.490.10">
    <property type="entry name" value="Gamma-glutamyl cyclotransferase-like"/>
    <property type="match status" value="1"/>
</dbReference>
<comment type="caution">
    <text evidence="3">The sequence shown here is derived from an EMBL/GenBank/DDBJ whole genome shotgun (WGS) entry which is preliminary data.</text>
</comment>
<sequence>MTTVLNSRTVREMKTFFGVNGTQSEYFWANQEATSLWIEKLKNESESRDDTEPLKELIPWMMHRLAKERPTAQQVVNCILNFETKHAFYGMCCGNDDMTIQSSYDDFPPSYTEGNIDDPSEQLSYFPPSCKTITMGDSTRQPITLDQSEDSSASEATTRDFLPPPDNPEARSTIDDAHNVKKGLKARVPNNEDRSTLSETFTAMPEAHESGLSFLELKKNSARSNGLGNVSAAMMAAVLLRQKDRENDGQFNGAASETLRGYDSLGSEKPNSTRSRMPAVEQNQRLGAPATHSGTEQARRDQRPGIRSQGPGLSTSPPLSPNNDYGGERKTETATGKRVRFNVVENGRFSLLPNDRRPEPTEVPAPEEDESQNADYIVPEPLSLPSIGKEGKEKGKRMLPESSRVPSYVLAGMNRFTNAEIDAMVPRSSFSPLTPPVFVYGSFMFPSILKAQASKSIRGIYSSRYQRRLVPDPRDWARANTSLTRVAEVMTPAVLKGFDRWKPRGLRCAAIQDSRLTRNALALEDPTIPLSLEKLSIKRMFPGHVQGFLVFGLTEEVLKTCDEIFPLKSCQSSSFQKSVATRKKGKRRGSDRSDTEEEEPPKEHFRRHKVTVDIELGDGRPRSLEAITYVWAHNFGLEGPWDINDFIRRPCFKSCSEAEKDDVTWREEERELAKTMKMTYTLPGDAIGHAVSEGDFAEVKALLDSGDDINGACRLYGTALQTAVVVGNEKMVRFLVEEGADVNAKGGQYHTALLAAVVCGHEEIVGLLLRRQAEVLAECGRYVSALYQAISHSDEEIVYLLLEKGAWLSTGYTELLDLAAERGNQRIMDLLVEYDVRKLHVGLPAYNRYRSSLQRRNKNSSRGQGLSLTSGAVLRAVISQALLLKGSQGTWQGRKGVQVLKAALDAGAPENVVDQIGDNLKTVSGLIDYFRGAVTTMLNPQPPSTKNLESSHDGDAVVEELSSTSNSSDDDVTLVGTSSSSARNQSPRNPAKPPRRPAHQTGSDAPQRLLSVPNRPQRERAHSDTSASGANVIRHPTRYERRNPIANIMGISYSTAKWLAPTSFLLDFAAQQYGMLSTPNMKDVHDANLSFWSPQPFFIAGFFFPQQLFQLAWLYRLYKLDPKKPTERAELDEMVDFVPYYAVGNLCIGTWMIFWNASMLKVSNVFVVVNSLTQLYYVFAKLRPMNTRSTTSVLTNIVSRTFAGIGVLDLLHNGSVAYFKDVPATMTVKVVTALGFGLASAASDWVFGGCMVYDLLALAAGQSGGWRNLLGAYAVGAAGIVAAKNFARPPYNGEKTGYKQTATEEIQDRV</sequence>
<organism evidence="3 4">
    <name type="scientific">Lepraria neglecta</name>
    <dbReference type="NCBI Taxonomy" id="209136"/>
    <lineage>
        <taxon>Eukaryota</taxon>
        <taxon>Fungi</taxon>
        <taxon>Dikarya</taxon>
        <taxon>Ascomycota</taxon>
        <taxon>Pezizomycotina</taxon>
        <taxon>Lecanoromycetes</taxon>
        <taxon>OSLEUM clade</taxon>
        <taxon>Lecanoromycetidae</taxon>
        <taxon>Lecanorales</taxon>
        <taxon>Lecanorineae</taxon>
        <taxon>Stereocaulaceae</taxon>
        <taxon>Lepraria</taxon>
    </lineage>
</organism>
<evidence type="ECO:0000313" key="4">
    <source>
        <dbReference type="Proteomes" id="UP001276659"/>
    </source>
</evidence>
<feature type="region of interest" description="Disordered" evidence="2">
    <location>
        <begin position="578"/>
        <end position="608"/>
    </location>
</feature>
<feature type="region of interest" description="Disordered" evidence="2">
    <location>
        <begin position="248"/>
        <end position="370"/>
    </location>
</feature>
<dbReference type="PANTHER" id="PTHR24118">
    <property type="entry name" value="POTE ANKYRIN DOMAIN"/>
    <property type="match status" value="1"/>
</dbReference>
<reference evidence="3" key="1">
    <citation type="submission" date="2022-11" db="EMBL/GenBank/DDBJ databases">
        <title>Chromosomal genome sequence assembly and mating type (MAT) locus characterization of the leprose asexual lichenized fungus Lepraria neglecta (Nyl.) Erichsen.</title>
        <authorList>
            <person name="Allen J.L."/>
            <person name="Pfeffer B."/>
        </authorList>
    </citation>
    <scope>NUCLEOTIDE SEQUENCE</scope>
    <source>
        <strain evidence="3">Allen 5258</strain>
    </source>
</reference>
<feature type="compositionally biased region" description="Polar residues" evidence="2">
    <location>
        <begin position="976"/>
        <end position="986"/>
    </location>
</feature>
<evidence type="ECO:0000256" key="2">
    <source>
        <dbReference type="SAM" id="MobiDB-lite"/>
    </source>
</evidence>
<feature type="compositionally biased region" description="Polar residues" evidence="2">
    <location>
        <begin position="136"/>
        <end position="156"/>
    </location>
</feature>
<dbReference type="PROSITE" id="PS50088">
    <property type="entry name" value="ANK_REPEAT"/>
    <property type="match status" value="1"/>
</dbReference>
<protein>
    <submittedName>
        <fullName evidence="3">Uncharacterized protein</fullName>
    </submittedName>
</protein>